<feature type="binding site" evidence="2">
    <location>
        <position position="170"/>
    </location>
    <ligand>
        <name>Cu cation</name>
        <dbReference type="ChEBI" id="CHEBI:23378"/>
    </ligand>
</feature>
<evidence type="ECO:0000313" key="5">
    <source>
        <dbReference type="Proteomes" id="UP000252147"/>
    </source>
</evidence>
<dbReference type="CDD" id="cd02968">
    <property type="entry name" value="SCO"/>
    <property type="match status" value="1"/>
</dbReference>
<accession>A0A368BPK6</accession>
<proteinExistence type="inferred from homology"/>
<gene>
    <name evidence="4" type="ORF">DBW97_00465</name>
</gene>
<dbReference type="SUPFAM" id="SSF52833">
    <property type="entry name" value="Thioredoxin-like"/>
    <property type="match status" value="1"/>
</dbReference>
<feature type="binding site" evidence="2">
    <location>
        <position position="83"/>
    </location>
    <ligand>
        <name>Cu cation</name>
        <dbReference type="ChEBI" id="CHEBI:23378"/>
    </ligand>
</feature>
<keyword evidence="3" id="KW-1015">Disulfide bond</keyword>
<feature type="binding site" evidence="2">
    <location>
        <position position="87"/>
    </location>
    <ligand>
        <name>Cu cation</name>
        <dbReference type="ChEBI" id="CHEBI:23378"/>
    </ligand>
</feature>
<keyword evidence="2" id="KW-0479">Metal-binding</keyword>
<dbReference type="Proteomes" id="UP000252147">
    <property type="component" value="Unassembled WGS sequence"/>
</dbReference>
<protein>
    <submittedName>
        <fullName evidence="4">SCO family protein</fullName>
    </submittedName>
</protein>
<dbReference type="Gene3D" id="3.40.30.10">
    <property type="entry name" value="Glutaredoxin"/>
    <property type="match status" value="1"/>
</dbReference>
<name>A0A368BPK6_9GAMM</name>
<dbReference type="InterPro" id="IPR036249">
    <property type="entry name" value="Thioredoxin-like_sf"/>
</dbReference>
<evidence type="ECO:0000256" key="2">
    <source>
        <dbReference type="PIRSR" id="PIRSR603782-1"/>
    </source>
</evidence>
<sequence length="207" mass="23525">MSKNLLVSLLILLVVFLTIFSMYRITQPRVLSEEEMKVNGFVKYGDNQEVRIFDLVDHNGEQFTNLQLEDNKINLLYFGYTTCPTECPVMMSVMKQVFSKIDTNEIAYYLISFDSEIDTKEQLKKYVTAFNENFIGITGDLSEVLKLGYQLGVEKLAPTTDHMNNRVISHTNHLIAISSDGKILGIFRGPFDSSSMSLVLKSLLITN</sequence>
<feature type="disulfide bond" description="Redox-active" evidence="3">
    <location>
        <begin position="83"/>
        <end position="87"/>
    </location>
</feature>
<reference evidence="4 5" key="1">
    <citation type="journal article" date="2018" name="Microbiome">
        <title>Fine metagenomic profile of the Mediterranean stratified and mixed water columns revealed by assembly and recruitment.</title>
        <authorList>
            <person name="Haro-Moreno J.M."/>
            <person name="Lopez-Perez M."/>
            <person name="De La Torre J.R."/>
            <person name="Picazo A."/>
            <person name="Camacho A."/>
            <person name="Rodriguez-Valera F."/>
        </authorList>
    </citation>
    <scope>NUCLEOTIDE SEQUENCE [LARGE SCALE GENOMIC DNA]</scope>
    <source>
        <strain evidence="4">MED-G83</strain>
    </source>
</reference>
<comment type="similarity">
    <text evidence="1">Belongs to the SCO1/2 family.</text>
</comment>
<evidence type="ECO:0000256" key="3">
    <source>
        <dbReference type="PIRSR" id="PIRSR603782-2"/>
    </source>
</evidence>
<evidence type="ECO:0000313" key="4">
    <source>
        <dbReference type="EMBL" id="RCL39233.1"/>
    </source>
</evidence>
<dbReference type="InterPro" id="IPR003782">
    <property type="entry name" value="SCO1/SenC"/>
</dbReference>
<dbReference type="AlphaFoldDB" id="A0A368BPK6"/>
<dbReference type="EMBL" id="QOPD01000001">
    <property type="protein sequence ID" value="RCL39233.1"/>
    <property type="molecule type" value="Genomic_DNA"/>
</dbReference>
<dbReference type="GO" id="GO:0046872">
    <property type="term" value="F:metal ion binding"/>
    <property type="evidence" value="ECO:0007669"/>
    <property type="project" value="UniProtKB-KW"/>
</dbReference>
<organism evidence="4 5">
    <name type="scientific">SAR86 cluster bacterium</name>
    <dbReference type="NCBI Taxonomy" id="2030880"/>
    <lineage>
        <taxon>Bacteria</taxon>
        <taxon>Pseudomonadati</taxon>
        <taxon>Pseudomonadota</taxon>
        <taxon>Gammaproteobacteria</taxon>
        <taxon>SAR86 cluster</taxon>
    </lineage>
</organism>
<dbReference type="Pfam" id="PF02630">
    <property type="entry name" value="SCO1-SenC"/>
    <property type="match status" value="1"/>
</dbReference>
<dbReference type="PANTHER" id="PTHR12151">
    <property type="entry name" value="ELECTRON TRANSPORT PROTIN SCO1/SENC FAMILY MEMBER"/>
    <property type="match status" value="1"/>
</dbReference>
<evidence type="ECO:0000256" key="1">
    <source>
        <dbReference type="ARBA" id="ARBA00010996"/>
    </source>
</evidence>
<keyword evidence="2" id="KW-0186">Copper</keyword>
<dbReference type="PANTHER" id="PTHR12151:SF25">
    <property type="entry name" value="LINALOOL DEHYDRATASE_ISOMERASE DOMAIN-CONTAINING PROTEIN"/>
    <property type="match status" value="1"/>
</dbReference>
<comment type="caution">
    <text evidence="4">The sequence shown here is derived from an EMBL/GenBank/DDBJ whole genome shotgun (WGS) entry which is preliminary data.</text>
</comment>